<dbReference type="EC" id="3.-.-.-" evidence="2"/>
<dbReference type="InterPro" id="IPR001466">
    <property type="entry name" value="Beta-lactam-related"/>
</dbReference>
<dbReference type="PANTHER" id="PTHR46825">
    <property type="entry name" value="D-ALANYL-D-ALANINE-CARBOXYPEPTIDASE/ENDOPEPTIDASE AMPH"/>
    <property type="match status" value="1"/>
</dbReference>
<dbReference type="SUPFAM" id="SSF56601">
    <property type="entry name" value="beta-lactamase/transpeptidase-like"/>
    <property type="match status" value="1"/>
</dbReference>
<dbReference type="InterPro" id="IPR012338">
    <property type="entry name" value="Beta-lactam/transpept-like"/>
</dbReference>
<reference evidence="2 3" key="1">
    <citation type="journal article" date="2013" name="Int. J. Syst. Evol. Microbiol.">
        <title>Marinoscillum luteum sp. nov., isolated from marine sediment.</title>
        <authorList>
            <person name="Cha I.T."/>
            <person name="Park S.J."/>
            <person name="Kim S.J."/>
            <person name="Kim J.G."/>
            <person name="Jung M.Y."/>
            <person name="Shin K.S."/>
            <person name="Kwon K.K."/>
            <person name="Yang S.H."/>
            <person name="Seo Y.S."/>
            <person name="Rhee S.K."/>
        </authorList>
    </citation>
    <scope>NUCLEOTIDE SEQUENCE [LARGE SCALE GENOMIC DNA]</scope>
    <source>
        <strain evidence="2 3">KCTC 23939</strain>
    </source>
</reference>
<dbReference type="EMBL" id="JBIPKE010000012">
    <property type="protein sequence ID" value="MFH6982568.1"/>
    <property type="molecule type" value="Genomic_DNA"/>
</dbReference>
<dbReference type="Proteomes" id="UP001610063">
    <property type="component" value="Unassembled WGS sequence"/>
</dbReference>
<dbReference type="Gene3D" id="3.40.710.10">
    <property type="entry name" value="DD-peptidase/beta-lactamase superfamily"/>
    <property type="match status" value="1"/>
</dbReference>
<dbReference type="RefSeq" id="WP_395416256.1">
    <property type="nucleotide sequence ID" value="NZ_JBIPKE010000012.1"/>
</dbReference>
<evidence type="ECO:0000313" key="2">
    <source>
        <dbReference type="EMBL" id="MFH6982568.1"/>
    </source>
</evidence>
<dbReference type="InterPro" id="IPR050491">
    <property type="entry name" value="AmpC-like"/>
</dbReference>
<feature type="domain" description="Beta-lactamase-related" evidence="1">
    <location>
        <begin position="34"/>
        <end position="276"/>
    </location>
</feature>
<dbReference type="PANTHER" id="PTHR46825:SF9">
    <property type="entry name" value="BETA-LACTAMASE-RELATED DOMAIN-CONTAINING PROTEIN"/>
    <property type="match status" value="1"/>
</dbReference>
<dbReference type="Pfam" id="PF00144">
    <property type="entry name" value="Beta-lactamase"/>
    <property type="match status" value="1"/>
</dbReference>
<gene>
    <name evidence="2" type="ORF">ACHKAR_03915</name>
</gene>
<sequence>MKKIPSLLTHFVIVFALALTPGCSLLPPLPDTVEQEVENALARGFDGIIVYVEQGGEPALYAAGWKNREDKIPADPHALFKIASISKLYIAAAAAKMVHEERLSLDKTLAEYLPELAGRIAHADKITLRMMLKHRSGIPNFTDMPDYPWDNPPQNNREILDLVLDRSADFEPNKKYRYSNTNYLLIGAIMDSTLGHSHHQYIKEEILKPLGLNHTYSLLSEVDLDDVMSGYHVGYEPDIKYNDFIQPGGSMVATAEDVGIFLRALNDGSLFNEDEQAIYSSIYRYEHTGLLPGYQSIAQYHKELDAVVIQFVNTSGGSMWMKSEAVYRRVVRILKRQ</sequence>
<keyword evidence="2" id="KW-0378">Hydrolase</keyword>
<accession>A0ABW7N4U9</accession>
<keyword evidence="3" id="KW-1185">Reference proteome</keyword>
<proteinExistence type="predicted"/>
<name>A0ABW7N4U9_9BACT</name>
<evidence type="ECO:0000259" key="1">
    <source>
        <dbReference type="Pfam" id="PF00144"/>
    </source>
</evidence>
<dbReference type="GO" id="GO:0016787">
    <property type="term" value="F:hydrolase activity"/>
    <property type="evidence" value="ECO:0007669"/>
    <property type="project" value="UniProtKB-KW"/>
</dbReference>
<comment type="caution">
    <text evidence="2">The sequence shown here is derived from an EMBL/GenBank/DDBJ whole genome shotgun (WGS) entry which is preliminary data.</text>
</comment>
<evidence type="ECO:0000313" key="3">
    <source>
        <dbReference type="Proteomes" id="UP001610063"/>
    </source>
</evidence>
<organism evidence="2 3">
    <name type="scientific">Marinoscillum luteum</name>
    <dbReference type="NCBI Taxonomy" id="861051"/>
    <lineage>
        <taxon>Bacteria</taxon>
        <taxon>Pseudomonadati</taxon>
        <taxon>Bacteroidota</taxon>
        <taxon>Cytophagia</taxon>
        <taxon>Cytophagales</taxon>
        <taxon>Reichenbachiellaceae</taxon>
        <taxon>Marinoscillum</taxon>
    </lineage>
</organism>
<protein>
    <submittedName>
        <fullName evidence="2">Serine hydrolase domain-containing protein</fullName>
        <ecNumber evidence="2">3.-.-.-</ecNumber>
    </submittedName>
</protein>